<reference evidence="3" key="1">
    <citation type="submission" date="2020-10" db="EMBL/GenBank/DDBJ databases">
        <authorList>
            <person name="Gilroy R."/>
        </authorList>
    </citation>
    <scope>NUCLEOTIDE SEQUENCE</scope>
    <source>
        <strain evidence="3">ChiHecec3B27-6122</strain>
    </source>
</reference>
<proteinExistence type="predicted"/>
<evidence type="ECO:0000256" key="2">
    <source>
        <dbReference type="SAM" id="Phobius"/>
    </source>
</evidence>
<dbReference type="AlphaFoldDB" id="A0A9D1K8Q2"/>
<gene>
    <name evidence="3" type="ORF">IAD42_07775</name>
</gene>
<keyword evidence="2" id="KW-1133">Transmembrane helix</keyword>
<accession>A0A9D1K8Q2</accession>
<sequence>MERPITQELMQALLSLGLGACVGVAYDFLRELRRAGGRLTAVLCDLVFCALLCFGLFAFGLGPGEGSLRLFMLACMGGGWALYALTVSASVRKIFGFFVRRLHRACLPLRRGLSKLRKLEKIQKNIFPKFLARFTMMKNRRRSEGSAGTEARKGSYDYAGSGGVAVRAGKPHGDGGGA</sequence>
<organism evidence="3 4">
    <name type="scientific">Candidatus Scatomorpha pullistercoris</name>
    <dbReference type="NCBI Taxonomy" id="2840929"/>
    <lineage>
        <taxon>Bacteria</taxon>
        <taxon>Bacillati</taxon>
        <taxon>Bacillota</taxon>
        <taxon>Clostridia</taxon>
        <taxon>Eubacteriales</taxon>
        <taxon>Candidatus Scatomorpha</taxon>
    </lineage>
</organism>
<evidence type="ECO:0000313" key="3">
    <source>
        <dbReference type="EMBL" id="HIS97855.1"/>
    </source>
</evidence>
<dbReference type="NCBIfam" id="TIGR02893">
    <property type="entry name" value="spore_yabQ"/>
    <property type="match status" value="1"/>
</dbReference>
<evidence type="ECO:0000313" key="4">
    <source>
        <dbReference type="Proteomes" id="UP000886876"/>
    </source>
</evidence>
<dbReference type="InterPro" id="IPR019074">
    <property type="entry name" value="YabQ"/>
</dbReference>
<dbReference type="Pfam" id="PF09578">
    <property type="entry name" value="Spore_YabQ"/>
    <property type="match status" value="1"/>
</dbReference>
<comment type="caution">
    <text evidence="3">The sequence shown here is derived from an EMBL/GenBank/DDBJ whole genome shotgun (WGS) entry which is preliminary data.</text>
</comment>
<evidence type="ECO:0000256" key="1">
    <source>
        <dbReference type="SAM" id="MobiDB-lite"/>
    </source>
</evidence>
<feature type="transmembrane region" description="Helical" evidence="2">
    <location>
        <begin position="68"/>
        <end position="91"/>
    </location>
</feature>
<reference evidence="3" key="2">
    <citation type="journal article" date="2021" name="PeerJ">
        <title>Extensive microbial diversity within the chicken gut microbiome revealed by metagenomics and culture.</title>
        <authorList>
            <person name="Gilroy R."/>
            <person name="Ravi A."/>
            <person name="Getino M."/>
            <person name="Pursley I."/>
            <person name="Horton D.L."/>
            <person name="Alikhan N.F."/>
            <person name="Baker D."/>
            <person name="Gharbi K."/>
            <person name="Hall N."/>
            <person name="Watson M."/>
            <person name="Adriaenssens E.M."/>
            <person name="Foster-Nyarko E."/>
            <person name="Jarju S."/>
            <person name="Secka A."/>
            <person name="Antonio M."/>
            <person name="Oren A."/>
            <person name="Chaudhuri R.R."/>
            <person name="La Ragione R."/>
            <person name="Hildebrand F."/>
            <person name="Pallen M.J."/>
        </authorList>
    </citation>
    <scope>NUCLEOTIDE SEQUENCE</scope>
    <source>
        <strain evidence="3">ChiHecec3B27-6122</strain>
    </source>
</reference>
<feature type="transmembrane region" description="Helical" evidence="2">
    <location>
        <begin position="41"/>
        <end position="62"/>
    </location>
</feature>
<keyword evidence="2" id="KW-0472">Membrane</keyword>
<dbReference type="EMBL" id="DVJS01000194">
    <property type="protein sequence ID" value="HIS97855.1"/>
    <property type="molecule type" value="Genomic_DNA"/>
</dbReference>
<protein>
    <submittedName>
        <fullName evidence="3">Spore cortex biosynthesis protein YabQ</fullName>
    </submittedName>
</protein>
<feature type="region of interest" description="Disordered" evidence="1">
    <location>
        <begin position="141"/>
        <end position="178"/>
    </location>
</feature>
<feature type="transmembrane region" description="Helical" evidence="2">
    <location>
        <begin position="12"/>
        <end position="29"/>
    </location>
</feature>
<dbReference type="Proteomes" id="UP000886876">
    <property type="component" value="Unassembled WGS sequence"/>
</dbReference>
<name>A0A9D1K8Q2_9FIRM</name>
<keyword evidence="2" id="KW-0812">Transmembrane</keyword>
<dbReference type="PROSITE" id="PS51257">
    <property type="entry name" value="PROKAR_LIPOPROTEIN"/>
    <property type="match status" value="1"/>
</dbReference>